<name>A0A368GJF2_ANCCA</name>
<dbReference type="SUPFAM" id="SSF56553">
    <property type="entry name" value="Insert subdomain of RNA polymerase alpha subunit"/>
    <property type="match status" value="1"/>
</dbReference>
<gene>
    <name evidence="12" type="ORF">ANCCAN_09514</name>
</gene>
<dbReference type="CDD" id="cd07031">
    <property type="entry name" value="RNAP_II_RPB3"/>
    <property type="match status" value="1"/>
</dbReference>
<accession>A0A368GJF2</accession>
<dbReference type="Proteomes" id="UP000252519">
    <property type="component" value="Unassembled WGS sequence"/>
</dbReference>
<dbReference type="Pfam" id="PF01193">
    <property type="entry name" value="RNA_pol_L"/>
    <property type="match status" value="1"/>
</dbReference>
<dbReference type="PANTHER" id="PTHR19846">
    <property type="entry name" value="WD40 REPEAT PROTEIN"/>
    <property type="match status" value="1"/>
</dbReference>
<dbReference type="InterPro" id="IPR011262">
    <property type="entry name" value="DNA-dir_RNA_pol_insert"/>
</dbReference>
<dbReference type="GO" id="GO:0006351">
    <property type="term" value="P:DNA-templated transcription"/>
    <property type="evidence" value="ECO:0007669"/>
    <property type="project" value="InterPro"/>
</dbReference>
<keyword evidence="6" id="KW-0539">Nucleus</keyword>
<dbReference type="AlphaFoldDB" id="A0A368GJF2"/>
<organism evidence="12 13">
    <name type="scientific">Ancylostoma caninum</name>
    <name type="common">Dog hookworm</name>
    <dbReference type="NCBI Taxonomy" id="29170"/>
    <lineage>
        <taxon>Eukaryota</taxon>
        <taxon>Metazoa</taxon>
        <taxon>Ecdysozoa</taxon>
        <taxon>Nematoda</taxon>
        <taxon>Chromadorea</taxon>
        <taxon>Rhabditida</taxon>
        <taxon>Rhabditina</taxon>
        <taxon>Rhabditomorpha</taxon>
        <taxon>Strongyloidea</taxon>
        <taxon>Ancylostomatidae</taxon>
        <taxon>Ancylostomatinae</taxon>
        <taxon>Ancylostoma</taxon>
    </lineage>
</organism>
<dbReference type="GO" id="GO:0046983">
    <property type="term" value="F:protein dimerization activity"/>
    <property type="evidence" value="ECO:0007669"/>
    <property type="project" value="InterPro"/>
</dbReference>
<dbReference type="FunFam" id="2.170.120.12:FF:000002">
    <property type="entry name" value="DNA-directed RNA polymerase II subunit RPB3"/>
    <property type="match status" value="1"/>
</dbReference>
<dbReference type="Pfam" id="PF01000">
    <property type="entry name" value="RNA_pol_A_bac"/>
    <property type="match status" value="1"/>
</dbReference>
<dbReference type="HAMAP" id="MF_00320">
    <property type="entry name" value="RNApol_arch_Rpo3"/>
    <property type="match status" value="1"/>
</dbReference>
<dbReference type="GO" id="GO:0005654">
    <property type="term" value="C:nucleoplasm"/>
    <property type="evidence" value="ECO:0007669"/>
    <property type="project" value="UniProtKB-ARBA"/>
</dbReference>
<feature type="repeat" description="WD" evidence="9">
    <location>
        <begin position="593"/>
        <end position="634"/>
    </location>
</feature>
<dbReference type="SMART" id="SM00662">
    <property type="entry name" value="RPOLD"/>
    <property type="match status" value="1"/>
</dbReference>
<keyword evidence="13" id="KW-1185">Reference proteome</keyword>
<dbReference type="InterPro" id="IPR011263">
    <property type="entry name" value="DNA-dir_RNA_pol_RpoA/D/Rpb3"/>
</dbReference>
<evidence type="ECO:0000256" key="4">
    <source>
        <dbReference type="ARBA" id="ARBA00022737"/>
    </source>
</evidence>
<protein>
    <recommendedName>
        <fullName evidence="8">DNA-directed RNA polymerase II subunit RPB3</fullName>
    </recommendedName>
</protein>
<dbReference type="InterPro" id="IPR020472">
    <property type="entry name" value="WD40_PAC1"/>
</dbReference>
<dbReference type="InterPro" id="IPR014906">
    <property type="entry name" value="PRP4-like"/>
</dbReference>
<dbReference type="InterPro" id="IPR036603">
    <property type="entry name" value="RBP11-like"/>
</dbReference>
<dbReference type="Gene3D" id="2.170.120.12">
    <property type="entry name" value="DNA-directed RNA polymerase, insert domain"/>
    <property type="match status" value="1"/>
</dbReference>
<comment type="subcellular location">
    <subcellularLocation>
        <location evidence="1">Nucleus</location>
    </subcellularLocation>
</comment>
<evidence type="ECO:0000256" key="9">
    <source>
        <dbReference type="PROSITE-ProRule" id="PRU00221"/>
    </source>
</evidence>
<dbReference type="GO" id="GO:0000428">
    <property type="term" value="C:DNA-directed RNA polymerase complex"/>
    <property type="evidence" value="ECO:0007669"/>
    <property type="project" value="UniProtKB-KW"/>
</dbReference>
<dbReference type="PANTHER" id="PTHR19846:SF0">
    <property type="entry name" value="PRE-MRNA PROCESSING FACTOR 4"/>
    <property type="match status" value="1"/>
</dbReference>
<dbReference type="PROSITE" id="PS50294">
    <property type="entry name" value="WD_REPEATS_REGION"/>
    <property type="match status" value="4"/>
</dbReference>
<evidence type="ECO:0000256" key="7">
    <source>
        <dbReference type="ARBA" id="ARBA00025804"/>
    </source>
</evidence>
<dbReference type="Pfam" id="PF08799">
    <property type="entry name" value="PRP4"/>
    <property type="match status" value="1"/>
</dbReference>
<dbReference type="Pfam" id="PF00400">
    <property type="entry name" value="WD40"/>
    <property type="match status" value="5"/>
</dbReference>
<dbReference type="InterPro" id="IPR001680">
    <property type="entry name" value="WD40_rpt"/>
</dbReference>
<dbReference type="SUPFAM" id="SSF50978">
    <property type="entry name" value="WD40 repeat-like"/>
    <property type="match status" value="1"/>
</dbReference>
<evidence type="ECO:0000256" key="1">
    <source>
        <dbReference type="ARBA" id="ARBA00004123"/>
    </source>
</evidence>
<sequence>MPYANQPTINIMELSDDLVRFSLEDTDLSVANSLRRVFIAEVPTIAIDWVQIESNTSVLHDEFIAHRMGLIPFVSDTVVDDMAYTRECNCTEFCDACSVLFELNVKCKEEATRSVTTADLVCKTERYANTVYPACGQQLKSRSAFGDEYGQHEDILIVKLRKGQEINLKCYAKKVRGFGKEHAKWNPTCGVGFEYDPDNALRHTIYPNPKEWPRSEFSQLKDQEGEEKQYEAPYDPHGKPNKFWFTIEATGALRADRIVYSGVAILKKKLTDLQTYVVIAVFTCSTMSEEGTTKKFGSLATLEAVKAIQESSNAMASDKKGERMEVDPIESQHEAELLAEFERRRRARTLTLPTDDVQVKLKLRKLNQPICLFGEDILDRRERLRALLSTMTEDEVAAILHTEEGYVEKPDEETTTWYHRGPMALRAARVAIADFSLRRAKERHVNRLKLVDSVFEDFILISNLCRLARARENAARPPHEKALARQEAHKWIQQLNLHASQVADSRPVAFCEFAPDSEHIVTAGWSGQPCVWRRDTCERLIRYVGHQSQAGCARFHPYAYVSADSSSLNVASCAHDGTVYLWSLVSDKPIGELEKHESRVSKLAFHPNGRHLATACYDSSWRMFDVETSEDLLFQEGHAKSVADVAFHPDGSVALTGGLDCYGRVWDLRTGRCIMFLDGHTKELYTCEWLPNGYEMVTGSADNTIKVWDLRIRKNTYTMPAHSSVVSKIKVDHVGQYLVSASYDNSLKVMCVDISPDGKWIMSSAFDRTFKLWTQSEY</sequence>
<dbReference type="Gene3D" id="4.10.280.110">
    <property type="entry name" value="Pre-mRNA processing factor 4 domain"/>
    <property type="match status" value="1"/>
</dbReference>
<keyword evidence="4" id="KW-0677">Repeat</keyword>
<evidence type="ECO:0000256" key="8">
    <source>
        <dbReference type="ARBA" id="ARBA00072506"/>
    </source>
</evidence>
<dbReference type="PRINTS" id="PR00320">
    <property type="entry name" value="GPROTEINBRPT"/>
</dbReference>
<dbReference type="SMART" id="SM00500">
    <property type="entry name" value="SFM"/>
    <property type="match status" value="1"/>
</dbReference>
<dbReference type="CDD" id="cd00200">
    <property type="entry name" value="WD40"/>
    <property type="match status" value="1"/>
</dbReference>
<comment type="similarity">
    <text evidence="7">Belongs to the archaeal Rpo3/eukaryotic RPB3 RNA polymerase subunit family.</text>
</comment>
<evidence type="ECO:0000256" key="3">
    <source>
        <dbReference type="ARBA" id="ARBA00022574"/>
    </source>
</evidence>
<dbReference type="SUPFAM" id="SSF55257">
    <property type="entry name" value="RBP11-like subunits of RNA polymerase"/>
    <property type="match status" value="1"/>
</dbReference>
<dbReference type="Gene3D" id="2.130.10.10">
    <property type="entry name" value="YVTN repeat-like/Quinoprotein amine dehydrogenase"/>
    <property type="match status" value="2"/>
</dbReference>
<dbReference type="InterPro" id="IPR015943">
    <property type="entry name" value="WD40/YVTN_repeat-like_dom_sf"/>
</dbReference>
<feature type="repeat" description="WD" evidence="9">
    <location>
        <begin position="635"/>
        <end position="676"/>
    </location>
</feature>
<dbReference type="PROSITE" id="PS00678">
    <property type="entry name" value="WD_REPEATS_1"/>
    <property type="match status" value="1"/>
</dbReference>
<evidence type="ECO:0000259" key="10">
    <source>
        <dbReference type="SMART" id="SM00500"/>
    </source>
</evidence>
<dbReference type="STRING" id="29170.A0A368GJF2"/>
<feature type="domain" description="DNA-directed RNA polymerase RpoA/D/Rpb3-type" evidence="11">
    <location>
        <begin position="18"/>
        <end position="276"/>
    </location>
</feature>
<dbReference type="InterPro" id="IPR036322">
    <property type="entry name" value="WD40_repeat_dom_sf"/>
</dbReference>
<reference evidence="12 13" key="1">
    <citation type="submission" date="2014-10" db="EMBL/GenBank/DDBJ databases">
        <title>Draft genome of the hookworm Ancylostoma caninum.</title>
        <authorList>
            <person name="Mitreva M."/>
        </authorList>
    </citation>
    <scope>NUCLEOTIDE SEQUENCE [LARGE SCALE GENOMIC DNA]</scope>
    <source>
        <strain evidence="12 13">Baltimore</strain>
    </source>
</reference>
<dbReference type="FunFam" id="2.130.10.10:FF:001211">
    <property type="entry name" value="CBN-PRP-4 protein"/>
    <property type="match status" value="1"/>
</dbReference>
<comment type="caution">
    <text evidence="12">The sequence shown here is derived from an EMBL/GenBank/DDBJ whole genome shotgun (WGS) entry which is preliminary data.</text>
</comment>
<dbReference type="GO" id="GO:0030621">
    <property type="term" value="F:U4 snRNA binding"/>
    <property type="evidence" value="ECO:0007669"/>
    <property type="project" value="TreeGrafter"/>
</dbReference>
<feature type="repeat" description="WD" evidence="9">
    <location>
        <begin position="742"/>
        <end position="778"/>
    </location>
</feature>
<feature type="domain" description="Pre-mRNA processing factor 4 (PRP4)-like" evidence="10">
    <location>
        <begin position="354"/>
        <end position="406"/>
    </location>
</feature>
<dbReference type="GO" id="GO:0017070">
    <property type="term" value="F:U6 snRNA binding"/>
    <property type="evidence" value="ECO:0007669"/>
    <property type="project" value="TreeGrafter"/>
</dbReference>
<dbReference type="InterPro" id="IPR036285">
    <property type="entry name" value="PRP4-like_sf"/>
</dbReference>
<keyword evidence="3 9" id="KW-0853">WD repeat</keyword>
<dbReference type="InterPro" id="IPR022842">
    <property type="entry name" value="RNAP_Rpo3/Rpb3/RPAC1"/>
</dbReference>
<proteinExistence type="inferred from homology"/>
<dbReference type="SUPFAM" id="SSF158230">
    <property type="entry name" value="PRP4-like"/>
    <property type="match status" value="1"/>
</dbReference>
<keyword evidence="2" id="KW-0240">DNA-directed RNA polymerase</keyword>
<dbReference type="EMBL" id="JOJR01000127">
    <property type="protein sequence ID" value="RCN44523.1"/>
    <property type="molecule type" value="Genomic_DNA"/>
</dbReference>
<dbReference type="GO" id="GO:0046540">
    <property type="term" value="C:U4/U6 x U5 tri-snRNP complex"/>
    <property type="evidence" value="ECO:0007669"/>
    <property type="project" value="TreeGrafter"/>
</dbReference>
<evidence type="ECO:0000256" key="6">
    <source>
        <dbReference type="ARBA" id="ARBA00023242"/>
    </source>
</evidence>
<dbReference type="InterPro" id="IPR019775">
    <property type="entry name" value="WD40_repeat_CS"/>
</dbReference>
<feature type="repeat" description="WD" evidence="9">
    <location>
        <begin position="677"/>
        <end position="718"/>
    </location>
</feature>
<dbReference type="PROSITE" id="PS50082">
    <property type="entry name" value="WD_REPEATS_2"/>
    <property type="match status" value="4"/>
</dbReference>
<dbReference type="GO" id="GO:0003899">
    <property type="term" value="F:DNA-directed RNA polymerase activity"/>
    <property type="evidence" value="ECO:0007669"/>
    <property type="project" value="InterPro"/>
</dbReference>
<dbReference type="Gene3D" id="3.30.1360.10">
    <property type="entry name" value="RNA polymerase, RBP11-like subunit"/>
    <property type="match status" value="1"/>
</dbReference>
<dbReference type="OrthoDB" id="540662at2759"/>
<evidence type="ECO:0000313" key="13">
    <source>
        <dbReference type="Proteomes" id="UP000252519"/>
    </source>
</evidence>
<evidence type="ECO:0000256" key="2">
    <source>
        <dbReference type="ARBA" id="ARBA00022478"/>
    </source>
</evidence>
<keyword evidence="5" id="KW-0804">Transcription</keyword>
<evidence type="ECO:0000313" key="12">
    <source>
        <dbReference type="EMBL" id="RCN44523.1"/>
    </source>
</evidence>
<evidence type="ECO:0000256" key="5">
    <source>
        <dbReference type="ARBA" id="ARBA00023163"/>
    </source>
</evidence>
<evidence type="ECO:0000259" key="11">
    <source>
        <dbReference type="SMART" id="SM00662"/>
    </source>
</evidence>
<dbReference type="InterPro" id="IPR036643">
    <property type="entry name" value="RNApol_insert_sf"/>
</dbReference>
<dbReference type="SMART" id="SM00320">
    <property type="entry name" value="WD40"/>
    <property type="match status" value="6"/>
</dbReference>
<dbReference type="GO" id="GO:0000398">
    <property type="term" value="P:mRNA splicing, via spliceosome"/>
    <property type="evidence" value="ECO:0007669"/>
    <property type="project" value="TreeGrafter"/>
</dbReference>